<protein>
    <submittedName>
        <fullName evidence="4">DDB1-CUL4 associated factor</fullName>
    </submittedName>
</protein>
<reference evidence="4" key="1">
    <citation type="journal article" date="2022" name="bioRxiv">
        <title>Genomics of Preaxostyla Flagellates Illuminates Evolutionary Transitions and the Path Towards Mitochondrial Loss.</title>
        <authorList>
            <person name="Novak L.V.F."/>
            <person name="Treitli S.C."/>
            <person name="Pyrih J."/>
            <person name="Halakuc P."/>
            <person name="Pipaliya S.V."/>
            <person name="Vacek V."/>
            <person name="Brzon O."/>
            <person name="Soukal P."/>
            <person name="Eme L."/>
            <person name="Dacks J.B."/>
            <person name="Karnkowska A."/>
            <person name="Elias M."/>
            <person name="Hampl V."/>
        </authorList>
    </citation>
    <scope>NUCLEOTIDE SEQUENCE</scope>
    <source>
        <strain evidence="4">RCP-MX</strain>
    </source>
</reference>
<evidence type="ECO:0000313" key="5">
    <source>
        <dbReference type="Proteomes" id="UP001141327"/>
    </source>
</evidence>
<dbReference type="InterPro" id="IPR033270">
    <property type="entry name" value="VPRBP/DCAF1"/>
</dbReference>
<dbReference type="Gene3D" id="2.130.10.10">
    <property type="entry name" value="YVTN repeat-like/Quinoprotein amine dehydrogenase"/>
    <property type="match status" value="3"/>
</dbReference>
<feature type="region of interest" description="Disordered" evidence="3">
    <location>
        <begin position="734"/>
        <end position="816"/>
    </location>
</feature>
<comment type="caution">
    <text evidence="4">The sequence shown here is derived from an EMBL/GenBank/DDBJ whole genome shotgun (WGS) entry which is preliminary data.</text>
</comment>
<accession>A0ABQ8UG83</accession>
<dbReference type="PANTHER" id="PTHR13129">
    <property type="entry name" value="VPRBP PROTEIN-RELATED"/>
    <property type="match status" value="1"/>
</dbReference>
<feature type="compositionally biased region" description="Acidic residues" evidence="3">
    <location>
        <begin position="736"/>
        <end position="814"/>
    </location>
</feature>
<dbReference type="Proteomes" id="UP001141327">
    <property type="component" value="Unassembled WGS sequence"/>
</dbReference>
<feature type="region of interest" description="Disordered" evidence="3">
    <location>
        <begin position="1056"/>
        <end position="1090"/>
    </location>
</feature>
<evidence type="ECO:0000256" key="3">
    <source>
        <dbReference type="SAM" id="MobiDB-lite"/>
    </source>
</evidence>
<organism evidence="4 5">
    <name type="scientific">Paratrimastix pyriformis</name>
    <dbReference type="NCBI Taxonomy" id="342808"/>
    <lineage>
        <taxon>Eukaryota</taxon>
        <taxon>Metamonada</taxon>
        <taxon>Preaxostyla</taxon>
        <taxon>Paratrimastigidae</taxon>
        <taxon>Paratrimastix</taxon>
    </lineage>
</organism>
<feature type="region of interest" description="Disordered" evidence="3">
    <location>
        <begin position="946"/>
        <end position="967"/>
    </location>
</feature>
<feature type="region of interest" description="Disordered" evidence="3">
    <location>
        <begin position="423"/>
        <end position="526"/>
    </location>
</feature>
<feature type="compositionally biased region" description="Basic and acidic residues" evidence="3">
    <location>
        <begin position="1151"/>
        <end position="1160"/>
    </location>
</feature>
<dbReference type="EMBL" id="JAPMOS010000071">
    <property type="protein sequence ID" value="KAJ4456410.1"/>
    <property type="molecule type" value="Genomic_DNA"/>
</dbReference>
<feature type="compositionally biased region" description="Polar residues" evidence="3">
    <location>
        <begin position="1070"/>
        <end position="1083"/>
    </location>
</feature>
<feature type="region of interest" description="Disordered" evidence="3">
    <location>
        <begin position="1121"/>
        <end position="1170"/>
    </location>
</feature>
<feature type="compositionally biased region" description="Low complexity" evidence="3">
    <location>
        <begin position="500"/>
        <end position="519"/>
    </location>
</feature>
<keyword evidence="5" id="KW-1185">Reference proteome</keyword>
<comment type="subcellular location">
    <subcellularLocation>
        <location evidence="1">Nucleus</location>
    </subcellularLocation>
</comment>
<evidence type="ECO:0000313" key="4">
    <source>
        <dbReference type="EMBL" id="KAJ4456410.1"/>
    </source>
</evidence>
<dbReference type="SUPFAM" id="SSF50960">
    <property type="entry name" value="TolB, C-terminal domain"/>
    <property type="match status" value="1"/>
</dbReference>
<evidence type="ECO:0000256" key="2">
    <source>
        <dbReference type="ARBA" id="ARBA00023242"/>
    </source>
</evidence>
<dbReference type="InterPro" id="IPR015943">
    <property type="entry name" value="WD40/YVTN_repeat-like_dom_sf"/>
</dbReference>
<gene>
    <name evidence="4" type="ORF">PAPYR_8377</name>
</gene>
<evidence type="ECO:0000256" key="1">
    <source>
        <dbReference type="ARBA" id="ARBA00004123"/>
    </source>
</evidence>
<proteinExistence type="predicted"/>
<keyword evidence="2" id="KW-0539">Nucleus</keyword>
<feature type="compositionally biased region" description="Pro residues" evidence="3">
    <location>
        <begin position="950"/>
        <end position="965"/>
    </location>
</feature>
<sequence length="1231" mass="132476">MREHLTRLGLHEAARALDLDASRHGLNLPCLPPALAGASPAMAPGHSPHMRPGGGRVGVLAARQLVGGEGANGGAVEAVPVPMDSLAPPSAALVKATAGRTRDLSIPTILPLEGAGTHTDRLLSGGPFAVYFGPPGQAGFDKATQLGSGAGAPGAAVGHGPLQSLDEIVSQFLLHQHKNCSEPISVLPPFSLFTAHRCPAPRAPFFDQAHENFAQRTLDQSAGLRSGGRHGERLTRRLVYGRFNKVLTIREKTSETYFTCTTFTPDGMALVMGTESGELKSYDLIRGNCTGTLGLGTSESPVTVICHPTRALLAVSTLSQSLLVPASPLQAPVKIWEDCHAADFSSRGDRILAAASDGVRIYDTATGLLQTTLRRDAPPLAPGRRWPLGRFGRVAGGTPGVFPALAEDPVILTYDQLRADQRRRLSTGSVRPVVPAPMPVGTAGGRHVRFSDDESDDADRNKRSRTAAPSGGDDLTAPAASAPVPQGSDTDTDVPAAASTAPVGDVTTPPAVAPPTGFGAEEEEEDEYGTLSAVFSPCDQFVFSDGVLWDVRSGGIVHKVRPDRLQFCARAHSRPAPQHCRFPPVREDLRSTRNGLFHPNGLHLILESEVWDARTFQLVTTCPALKGADMGFTSGGSVIFAVQHPNPDSPELPDEAEQTFHTIDGSDYRLITSTNVGRTIGDLAIHPQDINLALIETKSRTVAGMDVSECECCVYGAGLTRPSLEDSGAGVLEQVNADEDEEDEEDDDDEDEDEDDEEEDDEDDEEGDLMMGDEDEEIVMEDEGEEGEEGEEEGDDDEVILEDEEDEEGEEDEPAFPMRMTERGFFEWIHGILDESTANYLESSNVLQGISDRNNDPNLLLFIQTVFKLEGMNAWHFFVLWRRQFPPVAAQPAPDTAGATFPAAMPPPGESFRFAGSPADTPWGSPTAEVISDSRAPDHVEQAVDVGPANGPPVPVPTPSTPTPPVQSKSQLLELVVSRLLADRLSSPHANPWVAPERQPDLQSRSRAIPRLDRQGRPILDDQGEPMSWTPDFLCRVRFHNTRPVNLFEQFVDSAPRDVPRPTPQPLLRISQTAPQTTSTPASNHGEGTAYVMGECTTDSTTIRTQLRKLRLGLSGLVRYKTLAPNDTPGPASTRGRTSPPPPASMPSDDEIARILSKPDGDDDENVGLQFPDHPLISVAFLALNDPPTPADLRDFLAAAKDMGLGDLLTRGRLRLRSEGRDLPFRLQGWE</sequence>
<name>A0ABQ8UG83_9EUKA</name>
<dbReference type="PANTHER" id="PTHR13129:SF4">
    <property type="entry name" value="DDB1- AND CUL4-ASSOCIATED FACTOR 1"/>
    <property type="match status" value="1"/>
</dbReference>